<accession>X1CX09</accession>
<evidence type="ECO:0000313" key="2">
    <source>
        <dbReference type="EMBL" id="GAH13016.1"/>
    </source>
</evidence>
<reference evidence="2" key="1">
    <citation type="journal article" date="2014" name="Front. Microbiol.">
        <title>High frequency of phylogenetically diverse reductive dehalogenase-homologous genes in deep subseafloor sedimentary metagenomes.</title>
        <authorList>
            <person name="Kawai M."/>
            <person name="Futagami T."/>
            <person name="Toyoda A."/>
            <person name="Takaki Y."/>
            <person name="Nishi S."/>
            <person name="Hori S."/>
            <person name="Arai W."/>
            <person name="Tsubouchi T."/>
            <person name="Morono Y."/>
            <person name="Uchiyama I."/>
            <person name="Ito T."/>
            <person name="Fujiyama A."/>
            <person name="Inagaki F."/>
            <person name="Takami H."/>
        </authorList>
    </citation>
    <scope>NUCLEOTIDE SEQUENCE</scope>
    <source>
        <strain evidence="2">Expedition CK06-06</strain>
    </source>
</reference>
<dbReference type="AlphaFoldDB" id="X1CX09"/>
<gene>
    <name evidence="2" type="ORF">S01H4_61695</name>
</gene>
<comment type="caution">
    <text evidence="2">The sequence shown here is derived from an EMBL/GenBank/DDBJ whole genome shotgun (WGS) entry which is preliminary data.</text>
</comment>
<dbReference type="InterPro" id="IPR013750">
    <property type="entry name" value="GHMP_kinase_C_dom"/>
</dbReference>
<organism evidence="2">
    <name type="scientific">marine sediment metagenome</name>
    <dbReference type="NCBI Taxonomy" id="412755"/>
    <lineage>
        <taxon>unclassified sequences</taxon>
        <taxon>metagenomes</taxon>
        <taxon>ecological metagenomes</taxon>
    </lineage>
</organism>
<name>X1CX09_9ZZZZ</name>
<feature type="domain" description="GHMP kinase C-terminal" evidence="1">
    <location>
        <begin position="54"/>
        <end position="135"/>
    </location>
</feature>
<sequence>YEINSLPIIICFSGVIHESGDVHRKLRKLYLQQEPKIVNNYNKLAELSWKSRFALMKHDWKLLGEYFRENTRIMNNIMEQAGFEYGIGLVNNILIKLVEEHIDVYAAKLTGAGNGGSVFALINPDKIETILDYWKLKLIEIIKDKNKFISKFPSYPVKIVEQLKNAR</sequence>
<feature type="non-terminal residue" evidence="2">
    <location>
        <position position="167"/>
    </location>
</feature>
<dbReference type="SUPFAM" id="SSF55060">
    <property type="entry name" value="GHMP Kinase, C-terminal domain"/>
    <property type="match status" value="1"/>
</dbReference>
<evidence type="ECO:0000259" key="1">
    <source>
        <dbReference type="Pfam" id="PF08544"/>
    </source>
</evidence>
<dbReference type="InterPro" id="IPR036554">
    <property type="entry name" value="GHMP_kinase_C_sf"/>
</dbReference>
<proteinExistence type="predicted"/>
<feature type="non-terminal residue" evidence="2">
    <location>
        <position position="1"/>
    </location>
</feature>
<dbReference type="Gene3D" id="3.30.70.890">
    <property type="entry name" value="GHMP kinase, C-terminal domain"/>
    <property type="match status" value="1"/>
</dbReference>
<dbReference type="EMBL" id="BART01036641">
    <property type="protein sequence ID" value="GAH13016.1"/>
    <property type="molecule type" value="Genomic_DNA"/>
</dbReference>
<protein>
    <recommendedName>
        <fullName evidence="1">GHMP kinase C-terminal domain-containing protein</fullName>
    </recommendedName>
</protein>
<dbReference type="Pfam" id="PF08544">
    <property type="entry name" value="GHMP_kinases_C"/>
    <property type="match status" value="1"/>
</dbReference>